<name>A0ABT3ZI14_9BURK</name>
<dbReference type="RefSeq" id="WP_267845434.1">
    <property type="nucleotide sequence ID" value="NZ_JAPMXC010000001.1"/>
</dbReference>
<dbReference type="InterPro" id="IPR017926">
    <property type="entry name" value="GATASE"/>
</dbReference>
<keyword evidence="12" id="KW-1185">Reference proteome</keyword>
<evidence type="ECO:0000256" key="7">
    <source>
        <dbReference type="ARBA" id="ARBA00022962"/>
    </source>
</evidence>
<reference evidence="11" key="1">
    <citation type="submission" date="2022-11" db="EMBL/GenBank/DDBJ databases">
        <title>Robbsia betulipollinis sp. nov., isolated from pollen of birch (Betula pendula).</title>
        <authorList>
            <person name="Shi H."/>
            <person name="Ambika Manirajan B."/>
            <person name="Ratering S."/>
            <person name="Geissler-Plaum R."/>
            <person name="Schnell S."/>
        </authorList>
    </citation>
    <scope>NUCLEOTIDE SEQUENCE</scope>
    <source>
        <strain evidence="11">Bb-Pol-6</strain>
    </source>
</reference>
<keyword evidence="8" id="KW-0665">Pyrimidine biosynthesis</keyword>
<evidence type="ECO:0000256" key="2">
    <source>
        <dbReference type="ARBA" id="ARBA00007533"/>
    </source>
</evidence>
<dbReference type="GO" id="GO:0016787">
    <property type="term" value="F:hydrolase activity"/>
    <property type="evidence" value="ECO:0007669"/>
    <property type="project" value="UniProtKB-KW"/>
</dbReference>
<evidence type="ECO:0000256" key="1">
    <source>
        <dbReference type="ARBA" id="ARBA00005171"/>
    </source>
</evidence>
<organism evidence="11 12">
    <name type="scientific">Robbsia betulipollinis</name>
    <dbReference type="NCBI Taxonomy" id="2981849"/>
    <lineage>
        <taxon>Bacteria</taxon>
        <taxon>Pseudomonadati</taxon>
        <taxon>Pseudomonadota</taxon>
        <taxon>Betaproteobacteria</taxon>
        <taxon>Burkholderiales</taxon>
        <taxon>Burkholderiaceae</taxon>
        <taxon>Robbsia</taxon>
    </lineage>
</organism>
<dbReference type="EMBL" id="JAPMXC010000001">
    <property type="protein sequence ID" value="MCY0386164.1"/>
    <property type="molecule type" value="Genomic_DNA"/>
</dbReference>
<dbReference type="InterPro" id="IPR029062">
    <property type="entry name" value="Class_I_gatase-like"/>
</dbReference>
<dbReference type="SUPFAM" id="SSF52317">
    <property type="entry name" value="Class I glutamine amidotransferase-like"/>
    <property type="match status" value="1"/>
</dbReference>
<dbReference type="Pfam" id="PF00117">
    <property type="entry name" value="GATase"/>
    <property type="match status" value="1"/>
</dbReference>
<feature type="domain" description="Glutamine amidotransferase" evidence="10">
    <location>
        <begin position="230"/>
        <end position="411"/>
    </location>
</feature>
<proteinExistence type="inferred from homology"/>
<gene>
    <name evidence="11" type="ORF">OVY01_02650</name>
</gene>
<dbReference type="PANTHER" id="PTHR11550:SF0">
    <property type="entry name" value="CTP SYNTHASE-RELATED"/>
    <property type="match status" value="1"/>
</dbReference>
<keyword evidence="11" id="KW-0378">Hydrolase</keyword>
<protein>
    <recommendedName>
        <fullName evidence="3">CTP synthase (glutamine hydrolyzing)</fullName>
        <ecNumber evidence="3">6.3.4.2</ecNumber>
    </recommendedName>
</protein>
<dbReference type="EC" id="6.3.4.2" evidence="3"/>
<dbReference type="InterPro" id="IPR004468">
    <property type="entry name" value="CTP_synthase"/>
</dbReference>
<evidence type="ECO:0000256" key="4">
    <source>
        <dbReference type="ARBA" id="ARBA00022598"/>
    </source>
</evidence>
<sequence length="419" mass="44402">MLYLVEDDSDLPARYGALAALLADALHATLWPAPAALDEARFPDAVQFVTRDRGLAPSGLIWAERLGVLRAPCGDAPAAARERDIVVPLHPRVMGDGVSAAAWRRQADGQDVPVRHCRVLRAGDAWRVVDVATGLAIPGLDDCRQDDFGRWSAAPPGADSLRRAPRIVHGEPARLCIALIGSEAGQREGYPATLAALGDALDAARIDSATLDLRFVAPGTLSPAGAPAALAGCDGILLPGGADMRAVPGQVRAARHGWLSGTPVVGLCLGMQTMATAVLQVALGTDDVGLTEVDANVRVPSFVPMRADPPAASEERHRVGEHRMQVVDGSHLRTILDGEHGLRYNHRYRFNAALHPALTAAGLNVVARDDSGQIVDAIEARDHPFFIGMQGHPEQSSTRHRPHPLLRAFVDAARAAAAR</sequence>
<evidence type="ECO:0000256" key="6">
    <source>
        <dbReference type="ARBA" id="ARBA00022840"/>
    </source>
</evidence>
<dbReference type="PANTHER" id="PTHR11550">
    <property type="entry name" value="CTP SYNTHASE"/>
    <property type="match status" value="1"/>
</dbReference>
<evidence type="ECO:0000256" key="5">
    <source>
        <dbReference type="ARBA" id="ARBA00022741"/>
    </source>
</evidence>
<keyword evidence="4" id="KW-0436">Ligase</keyword>
<evidence type="ECO:0000256" key="3">
    <source>
        <dbReference type="ARBA" id="ARBA00012291"/>
    </source>
</evidence>
<evidence type="ECO:0000256" key="8">
    <source>
        <dbReference type="ARBA" id="ARBA00022975"/>
    </source>
</evidence>
<keyword evidence="5" id="KW-0547">Nucleotide-binding</keyword>
<evidence type="ECO:0000259" key="10">
    <source>
        <dbReference type="Pfam" id="PF00117"/>
    </source>
</evidence>
<keyword evidence="6" id="KW-0067">ATP-binding</keyword>
<dbReference type="PROSITE" id="PS51273">
    <property type="entry name" value="GATASE_TYPE_1"/>
    <property type="match status" value="1"/>
</dbReference>
<accession>A0ABT3ZI14</accession>
<dbReference type="Proteomes" id="UP001082899">
    <property type="component" value="Unassembled WGS sequence"/>
</dbReference>
<comment type="caution">
    <text evidence="11">The sequence shown here is derived from an EMBL/GenBank/DDBJ whole genome shotgun (WGS) entry which is preliminary data.</text>
</comment>
<comment type="pathway">
    <text evidence="1">Pyrimidine metabolism; CTP biosynthesis via de novo pathway; CTP from UDP: step 2/2.</text>
</comment>
<keyword evidence="7" id="KW-0315">Glutamine amidotransferase</keyword>
<evidence type="ECO:0000313" key="12">
    <source>
        <dbReference type="Proteomes" id="UP001082899"/>
    </source>
</evidence>
<evidence type="ECO:0000313" key="11">
    <source>
        <dbReference type="EMBL" id="MCY0386164.1"/>
    </source>
</evidence>
<evidence type="ECO:0000256" key="9">
    <source>
        <dbReference type="ARBA" id="ARBA00047781"/>
    </source>
</evidence>
<comment type="catalytic activity">
    <reaction evidence="9">
        <text>UTP + L-glutamine + ATP + H2O = CTP + L-glutamate + ADP + phosphate + 2 H(+)</text>
        <dbReference type="Rhea" id="RHEA:26426"/>
        <dbReference type="ChEBI" id="CHEBI:15377"/>
        <dbReference type="ChEBI" id="CHEBI:15378"/>
        <dbReference type="ChEBI" id="CHEBI:29985"/>
        <dbReference type="ChEBI" id="CHEBI:30616"/>
        <dbReference type="ChEBI" id="CHEBI:37563"/>
        <dbReference type="ChEBI" id="CHEBI:43474"/>
        <dbReference type="ChEBI" id="CHEBI:46398"/>
        <dbReference type="ChEBI" id="CHEBI:58359"/>
        <dbReference type="ChEBI" id="CHEBI:456216"/>
        <dbReference type="EC" id="6.3.4.2"/>
    </reaction>
</comment>
<dbReference type="Gene3D" id="3.40.50.880">
    <property type="match status" value="1"/>
</dbReference>
<comment type="similarity">
    <text evidence="2">Belongs to the CTP synthase family.</text>
</comment>